<dbReference type="RefSeq" id="XP_008180069.1">
    <property type="nucleotide sequence ID" value="XM_008181847.1"/>
</dbReference>
<dbReference type="PANTHER" id="PTHR19303">
    <property type="entry name" value="TRANSPOSON"/>
    <property type="match status" value="1"/>
</dbReference>
<dbReference type="InterPro" id="IPR004875">
    <property type="entry name" value="DDE_SF_endonuclease_dom"/>
</dbReference>
<organism evidence="2 3">
    <name type="scientific">Acyrthosiphon pisum</name>
    <name type="common">Pea aphid</name>
    <dbReference type="NCBI Taxonomy" id="7029"/>
    <lineage>
        <taxon>Eukaryota</taxon>
        <taxon>Metazoa</taxon>
        <taxon>Ecdysozoa</taxon>
        <taxon>Arthropoda</taxon>
        <taxon>Hexapoda</taxon>
        <taxon>Insecta</taxon>
        <taxon>Pterygota</taxon>
        <taxon>Neoptera</taxon>
        <taxon>Paraneoptera</taxon>
        <taxon>Hemiptera</taxon>
        <taxon>Sternorrhyncha</taxon>
        <taxon>Aphidomorpha</taxon>
        <taxon>Aphidoidea</taxon>
        <taxon>Aphididae</taxon>
        <taxon>Macrosiphini</taxon>
        <taxon>Acyrthosiphon</taxon>
    </lineage>
</organism>
<sequence length="256" mass="29453">MENNVLPLLLREYAPDDVYNADEFGLFFKLMPDKSFVFKNETCHGGKLSEERLRVLECTNSTSTHKLEKVGVLAVSIISLDTLFGKQKRKIILFVDSCPAHPRDIPTTNIKLVFLPPNTTSKLQPIDQGIIKVIKQKYRKKLVQRYLKDMESTNKISIKVMFWTPYIMLVPLEMTLNQISHLEEEDSQLLQNFVDYTTVDDELVTSRTQTLDEIIADTNLVENEKEDDDQEDQDFPVSSSTITVGLQHLSEIRKKN</sequence>
<evidence type="ECO:0000259" key="1">
    <source>
        <dbReference type="Pfam" id="PF03184"/>
    </source>
</evidence>
<reference evidence="2" key="2">
    <citation type="submission" date="2022-06" db="UniProtKB">
        <authorList>
            <consortium name="EnsemblMetazoa"/>
        </authorList>
    </citation>
    <scope>IDENTIFICATION</scope>
</reference>
<keyword evidence="3" id="KW-1185">Reference proteome</keyword>
<accession>A0A8R1X1H1</accession>
<dbReference type="InterPro" id="IPR050863">
    <property type="entry name" value="CenT-Element_Derived"/>
</dbReference>
<dbReference type="GO" id="GO:0005634">
    <property type="term" value="C:nucleus"/>
    <property type="evidence" value="ECO:0007669"/>
    <property type="project" value="TreeGrafter"/>
</dbReference>
<protein>
    <recommendedName>
        <fullName evidence="1">DDE-1 domain-containing protein</fullName>
    </recommendedName>
</protein>
<dbReference type="GeneID" id="103308453"/>
<dbReference type="GO" id="GO:0003677">
    <property type="term" value="F:DNA binding"/>
    <property type="evidence" value="ECO:0007669"/>
    <property type="project" value="TreeGrafter"/>
</dbReference>
<name>A0A8R1X1H1_ACYPI</name>
<evidence type="ECO:0000313" key="3">
    <source>
        <dbReference type="Proteomes" id="UP000007819"/>
    </source>
</evidence>
<dbReference type="PANTHER" id="PTHR19303:SF73">
    <property type="entry name" value="PROTEIN PDC2"/>
    <property type="match status" value="1"/>
</dbReference>
<dbReference type="EnsemblMetazoa" id="XM_008181847.1">
    <property type="protein sequence ID" value="XP_008180069.1"/>
    <property type="gene ID" value="LOC103308453"/>
</dbReference>
<feature type="domain" description="DDE-1" evidence="1">
    <location>
        <begin position="83"/>
        <end position="155"/>
    </location>
</feature>
<dbReference type="AlphaFoldDB" id="A0A8R1X1H1"/>
<dbReference type="Proteomes" id="UP000007819">
    <property type="component" value="Chromosome A2"/>
</dbReference>
<dbReference type="Pfam" id="PF03184">
    <property type="entry name" value="DDE_1"/>
    <property type="match status" value="1"/>
</dbReference>
<dbReference type="KEGG" id="api:103308453"/>
<proteinExistence type="predicted"/>
<dbReference type="OrthoDB" id="125347at2759"/>
<reference evidence="3" key="1">
    <citation type="submission" date="2010-06" db="EMBL/GenBank/DDBJ databases">
        <authorList>
            <person name="Jiang H."/>
            <person name="Abraham K."/>
            <person name="Ali S."/>
            <person name="Alsbrooks S.L."/>
            <person name="Anim B.N."/>
            <person name="Anosike U.S."/>
            <person name="Attaway T."/>
            <person name="Bandaranaike D.P."/>
            <person name="Battles P.K."/>
            <person name="Bell S.N."/>
            <person name="Bell A.V."/>
            <person name="Beltran B."/>
            <person name="Bickham C."/>
            <person name="Bustamante Y."/>
            <person name="Caleb T."/>
            <person name="Canada A."/>
            <person name="Cardenas V."/>
            <person name="Carter K."/>
            <person name="Chacko J."/>
            <person name="Chandrabose M.N."/>
            <person name="Chavez D."/>
            <person name="Chavez A."/>
            <person name="Chen L."/>
            <person name="Chu H.-S."/>
            <person name="Claassen K.J."/>
            <person name="Cockrell R."/>
            <person name="Collins M."/>
            <person name="Cooper J.A."/>
            <person name="Cree A."/>
            <person name="Curry S.M."/>
            <person name="Da Y."/>
            <person name="Dao M.D."/>
            <person name="Das B."/>
            <person name="Davila M.-L."/>
            <person name="Davy-Carroll L."/>
            <person name="Denson S."/>
            <person name="Dinh H."/>
            <person name="Ebong V.E."/>
            <person name="Edwards J.R."/>
            <person name="Egan A."/>
            <person name="El-Daye J."/>
            <person name="Escobedo L."/>
            <person name="Fernandez S."/>
            <person name="Fernando P.R."/>
            <person name="Flagg N."/>
            <person name="Forbes L.D."/>
            <person name="Fowler R.G."/>
            <person name="Fu Q."/>
            <person name="Gabisi R.A."/>
            <person name="Ganer J."/>
            <person name="Garbino Pronczuk A."/>
            <person name="Garcia R.M."/>
            <person name="Garner T."/>
            <person name="Garrett T.E."/>
            <person name="Gonzalez D.A."/>
            <person name="Hamid H."/>
            <person name="Hawkins E.S."/>
            <person name="Hirani K."/>
            <person name="Hogues M.E."/>
            <person name="Hollins B."/>
            <person name="Hsiao C.-H."/>
            <person name="Jabil R."/>
            <person name="James M.L."/>
            <person name="Jhangiani S.N."/>
            <person name="Johnson B."/>
            <person name="Johnson Q."/>
            <person name="Joshi V."/>
            <person name="Kalu J.B."/>
            <person name="Kam C."/>
            <person name="Kashfia A."/>
            <person name="Keebler J."/>
            <person name="Kisamo H."/>
            <person name="Kovar C.L."/>
            <person name="Lago L.A."/>
            <person name="Lai C.-Y."/>
            <person name="Laidlaw J."/>
            <person name="Lara F."/>
            <person name="Le T.-K."/>
            <person name="Lee S.L."/>
            <person name="Legall F.H."/>
            <person name="Lemon S.J."/>
            <person name="Lewis L.R."/>
            <person name="Li B."/>
            <person name="Liu Y."/>
            <person name="Liu Y.-S."/>
            <person name="Lopez J."/>
            <person name="Lozado R.J."/>
            <person name="Lu J."/>
            <person name="Madu R.C."/>
            <person name="Maheshwari M."/>
            <person name="Maheshwari R."/>
            <person name="Malloy K."/>
            <person name="Martinez E."/>
            <person name="Mathew T."/>
            <person name="Mercado I.C."/>
            <person name="Mercado C."/>
            <person name="Meyer B."/>
            <person name="Montgomery K."/>
            <person name="Morgan M.B."/>
            <person name="Munidasa M."/>
            <person name="Nazareth L.V."/>
            <person name="Nelson J."/>
            <person name="Ng B.M."/>
            <person name="Nguyen N.B."/>
            <person name="Nguyen P.Q."/>
            <person name="Nguyen T."/>
            <person name="Obregon M."/>
            <person name="Okwuonu G.O."/>
            <person name="Onwere C.G."/>
            <person name="Orozco G."/>
            <person name="Parra A."/>
            <person name="Patel S."/>
            <person name="Patil S."/>
            <person name="Perez A."/>
            <person name="Perez Y."/>
            <person name="Pham C."/>
            <person name="Primus E.L."/>
            <person name="Pu L.-L."/>
            <person name="Puazo M."/>
            <person name="Qin X."/>
            <person name="Quiroz J.B."/>
            <person name="Reese J."/>
            <person name="Richards S."/>
            <person name="Rives C.M."/>
            <person name="Robberts R."/>
            <person name="Ruiz S.J."/>
            <person name="Ruiz M.J."/>
            <person name="Santibanez J."/>
            <person name="Schneider B.W."/>
            <person name="Sisson I."/>
            <person name="Smith M."/>
            <person name="Sodergren E."/>
            <person name="Song X.-Z."/>
            <person name="Song B.B."/>
            <person name="Summersgill H."/>
            <person name="Thelus R."/>
            <person name="Thornton R.D."/>
            <person name="Trejos Z.Y."/>
            <person name="Usmani K."/>
            <person name="Vattathil S."/>
            <person name="Villasana D."/>
            <person name="Walker D.L."/>
            <person name="Wang S."/>
            <person name="Wang K."/>
            <person name="White C.S."/>
            <person name="Williams A.C."/>
            <person name="Williamson J."/>
            <person name="Wilson K."/>
            <person name="Woghiren I.O."/>
            <person name="Woodworth J.R."/>
            <person name="Worley K.C."/>
            <person name="Wright R.A."/>
            <person name="Wu W."/>
            <person name="Young L."/>
            <person name="Zhang L."/>
            <person name="Zhang J."/>
            <person name="Zhu Y."/>
            <person name="Muzny D.M."/>
            <person name="Weinstock G."/>
            <person name="Gibbs R.A."/>
        </authorList>
    </citation>
    <scope>NUCLEOTIDE SEQUENCE [LARGE SCALE GENOMIC DNA]</scope>
    <source>
        <strain evidence="3">LSR1</strain>
    </source>
</reference>
<evidence type="ECO:0000313" key="2">
    <source>
        <dbReference type="EnsemblMetazoa" id="XP_008180069.1"/>
    </source>
</evidence>